<dbReference type="Gene3D" id="3.20.20.140">
    <property type="entry name" value="Metal-dependent hydrolases"/>
    <property type="match status" value="1"/>
</dbReference>
<keyword evidence="1" id="KW-0479">Metal-binding</keyword>
<evidence type="ECO:0000256" key="1">
    <source>
        <dbReference type="ARBA" id="ARBA00022723"/>
    </source>
</evidence>
<sequence>MVRAMHHRDVALVISARYVLPIEPRSDLVLDDHAVVVDTAGRIVELLDRAEAWDKYGAEWPAVGDGGVRSGNGDDVKVEVSSPKCPHIEFVHLPDHALMPGFVNAHTHTGMALMRGMADDEALFAWLQDIWKVEGRFTSQPSFCYDGAYLSAAEMIRNGTTCFADMYWDPDEAVAATTRAGLRALIGLICIGFPSHFAKDEDGYITRGLQTLEKHKHEPLVRFAWSPHAPYTVSDATLKRLSDLSERDNIPYHIHLHETSEECDASEQLNRDSGACHKSDFLGRPVANLERLGILNSRMLAAHMVHLTDDEIQLVAARNVNVVHCPTSNLKLASGFCRTVDLVRAGVNVALGTDSVCSNNSLDIFEEMKMAALLGKTLAKSPSSLPAHIALKMATLNGAIALGMQDLIGSLVPGKMCDMIGVELGTRAGTSPIFNPISTLVYAASHEDVKEVWVGGRRLLRKGKYVDVDMNALLERNRFWTEKINDFRNSQPATTH</sequence>
<protein>
    <submittedName>
        <fullName evidence="5">5-methylthioadenosine/S-adenosylhomocysteine deaminase</fullName>
    </submittedName>
</protein>
<dbReference type="Proteomes" id="UP000324585">
    <property type="component" value="Unassembled WGS sequence"/>
</dbReference>
<proteinExistence type="predicted"/>
<organism evidence="5 6">
    <name type="scientific">Porphyridium purpureum</name>
    <name type="common">Red alga</name>
    <name type="synonym">Porphyridium cruentum</name>
    <dbReference type="NCBI Taxonomy" id="35688"/>
    <lineage>
        <taxon>Eukaryota</taxon>
        <taxon>Rhodophyta</taxon>
        <taxon>Bangiophyceae</taxon>
        <taxon>Porphyridiales</taxon>
        <taxon>Porphyridiaceae</taxon>
        <taxon>Porphyridium</taxon>
    </lineage>
</organism>
<reference evidence="6" key="1">
    <citation type="journal article" date="2019" name="Nat. Commun.">
        <title>Expansion of phycobilisome linker gene families in mesophilic red algae.</title>
        <authorList>
            <person name="Lee J."/>
            <person name="Kim D."/>
            <person name="Bhattacharya D."/>
            <person name="Yoon H.S."/>
        </authorList>
    </citation>
    <scope>NUCLEOTIDE SEQUENCE [LARGE SCALE GENOMIC DNA]</scope>
    <source>
        <strain evidence="6">CCMP 1328</strain>
    </source>
</reference>
<keyword evidence="2" id="KW-0378">Hydrolase</keyword>
<evidence type="ECO:0000313" key="5">
    <source>
        <dbReference type="EMBL" id="KAA8499180.1"/>
    </source>
</evidence>
<dbReference type="FunFam" id="3.20.20.140:FF:000014">
    <property type="entry name" value="5-methylthioadenosine/S-adenosylhomocysteine deaminase"/>
    <property type="match status" value="1"/>
</dbReference>
<evidence type="ECO:0000256" key="3">
    <source>
        <dbReference type="ARBA" id="ARBA00022833"/>
    </source>
</evidence>
<dbReference type="GO" id="GO:0016814">
    <property type="term" value="F:hydrolase activity, acting on carbon-nitrogen (but not peptide) bonds, in cyclic amidines"/>
    <property type="evidence" value="ECO:0007669"/>
    <property type="project" value="UniProtKB-ARBA"/>
</dbReference>
<dbReference type="GO" id="GO:0046872">
    <property type="term" value="F:metal ion binding"/>
    <property type="evidence" value="ECO:0007669"/>
    <property type="project" value="UniProtKB-KW"/>
</dbReference>
<dbReference type="SUPFAM" id="SSF51338">
    <property type="entry name" value="Composite domain of metallo-dependent hydrolases"/>
    <property type="match status" value="1"/>
</dbReference>
<dbReference type="EMBL" id="VRMN01000001">
    <property type="protein sequence ID" value="KAA8499180.1"/>
    <property type="molecule type" value="Genomic_DNA"/>
</dbReference>
<keyword evidence="3" id="KW-0862">Zinc</keyword>
<dbReference type="InterPro" id="IPR006680">
    <property type="entry name" value="Amidohydro-rel"/>
</dbReference>
<dbReference type="InterPro" id="IPR050287">
    <property type="entry name" value="MTA/SAH_deaminase"/>
</dbReference>
<dbReference type="SUPFAM" id="SSF51556">
    <property type="entry name" value="Metallo-dependent hydrolases"/>
    <property type="match status" value="1"/>
</dbReference>
<dbReference type="InterPro" id="IPR011059">
    <property type="entry name" value="Metal-dep_hydrolase_composite"/>
</dbReference>
<comment type="caution">
    <text evidence="5">The sequence shown here is derived from an EMBL/GenBank/DDBJ whole genome shotgun (WGS) entry which is preliminary data.</text>
</comment>
<dbReference type="OMA" id="WLVPVEP"/>
<dbReference type="PANTHER" id="PTHR43794">
    <property type="entry name" value="AMINOHYDROLASE SSNA-RELATED"/>
    <property type="match status" value="1"/>
</dbReference>
<evidence type="ECO:0000256" key="2">
    <source>
        <dbReference type="ARBA" id="ARBA00022801"/>
    </source>
</evidence>
<dbReference type="OrthoDB" id="194468at2759"/>
<feature type="domain" description="Amidohydrolase-related" evidence="4">
    <location>
        <begin position="98"/>
        <end position="458"/>
    </location>
</feature>
<name>A0A5J4Z7U6_PORPP</name>
<dbReference type="Pfam" id="PF01979">
    <property type="entry name" value="Amidohydro_1"/>
    <property type="match status" value="1"/>
</dbReference>
<evidence type="ECO:0000313" key="6">
    <source>
        <dbReference type="Proteomes" id="UP000324585"/>
    </source>
</evidence>
<dbReference type="InterPro" id="IPR032466">
    <property type="entry name" value="Metal_Hydrolase"/>
</dbReference>
<dbReference type="GO" id="GO:0019239">
    <property type="term" value="F:deaminase activity"/>
    <property type="evidence" value="ECO:0007669"/>
    <property type="project" value="UniProtKB-ARBA"/>
</dbReference>
<dbReference type="Gene3D" id="2.30.40.10">
    <property type="entry name" value="Urease, subunit C, domain 1"/>
    <property type="match status" value="1"/>
</dbReference>
<dbReference type="PANTHER" id="PTHR43794:SF11">
    <property type="entry name" value="AMIDOHYDROLASE-RELATED DOMAIN-CONTAINING PROTEIN"/>
    <property type="match status" value="1"/>
</dbReference>
<dbReference type="AlphaFoldDB" id="A0A5J4Z7U6"/>
<accession>A0A5J4Z7U6</accession>
<dbReference type="CDD" id="cd01298">
    <property type="entry name" value="ATZ_TRZ_like"/>
    <property type="match status" value="1"/>
</dbReference>
<gene>
    <name evidence="5" type="ORF">FVE85_6765</name>
</gene>
<keyword evidence="6" id="KW-1185">Reference proteome</keyword>
<evidence type="ECO:0000259" key="4">
    <source>
        <dbReference type="Pfam" id="PF01979"/>
    </source>
</evidence>